<dbReference type="EMBL" id="PDLY01000002">
    <property type="protein sequence ID" value="MBA5727087.1"/>
    <property type="molecule type" value="Genomic_DNA"/>
</dbReference>
<feature type="region of interest" description="Disordered" evidence="5">
    <location>
        <begin position="1417"/>
        <end position="1440"/>
    </location>
</feature>
<dbReference type="PANTHER" id="PTHR36985">
    <property type="entry name" value="TRANSLOCATION AND ASSEMBLY MODULE SUBUNIT TAMB"/>
    <property type="match status" value="1"/>
</dbReference>
<feature type="compositionally biased region" description="Polar residues" evidence="5">
    <location>
        <begin position="1424"/>
        <end position="1433"/>
    </location>
</feature>
<protein>
    <recommendedName>
        <fullName evidence="7">Translocation and assembly module TamB C-terminal domain-containing protein</fullName>
    </recommendedName>
</protein>
<comment type="subcellular location">
    <subcellularLocation>
        <location evidence="1">Membrane</location>
        <topology evidence="1">Single-pass membrane protein</topology>
    </subcellularLocation>
</comment>
<organism evidence="8 9">
    <name type="scientific">Bombella mellum</name>
    <dbReference type="NCBI Taxonomy" id="2039288"/>
    <lineage>
        <taxon>Bacteria</taxon>
        <taxon>Pseudomonadati</taxon>
        <taxon>Pseudomonadota</taxon>
        <taxon>Alphaproteobacteria</taxon>
        <taxon>Acetobacterales</taxon>
        <taxon>Acetobacteraceae</taxon>
        <taxon>Bombella</taxon>
    </lineage>
</organism>
<evidence type="ECO:0000313" key="8">
    <source>
        <dbReference type="EMBL" id="MBA5727087.1"/>
    </source>
</evidence>
<evidence type="ECO:0000259" key="7">
    <source>
        <dbReference type="Pfam" id="PF04357"/>
    </source>
</evidence>
<keyword evidence="3 6" id="KW-1133">Transmembrane helix</keyword>
<evidence type="ECO:0000256" key="1">
    <source>
        <dbReference type="ARBA" id="ARBA00004167"/>
    </source>
</evidence>
<evidence type="ECO:0000256" key="6">
    <source>
        <dbReference type="SAM" id="Phobius"/>
    </source>
</evidence>
<keyword evidence="2 6" id="KW-0812">Transmembrane</keyword>
<evidence type="ECO:0000256" key="4">
    <source>
        <dbReference type="ARBA" id="ARBA00023136"/>
    </source>
</evidence>
<evidence type="ECO:0000256" key="5">
    <source>
        <dbReference type="SAM" id="MobiDB-lite"/>
    </source>
</evidence>
<sequence>MRGLGRRLCRYGLIFLGGVILLLAIALMGINLPPVKRFVEQKLPEWSGGMVQVEGMRGTLPWHLSLSHVVLKDPQGVWLEGRDASLRLGLLALLHKQVHVRNLSADRLDYSRNPSFPPDPAAQTKPSTGLPDWGVRIDRLNLDFLAVGPTVFGQAASFRIGGRARLESLSALTRMPSFGKMSRIELLLRAERLDDPAHLLIDLDAGRHKVEGRLHYDEGAQGFVTSPGRLGVLDPLAFDLSLTGPYQAVAVKLRAKAATRKDSPLVMALGGSLDLVHLKDDLTLAFHAPPMTVMPGIGWEALDISAALHGDMLDPMGTVQLDGTDLMAAGTGAGHLHVQLKGQDGGVQAILARDEASLQKVSRGRNIDGRLALSARLDGISLPGKASSILAAAPLVLEATMQPYHADRPYQIHLEHDAVRLDVAGTMGGVLAGHMNLDVEKLPDLTVLTGQKLAGMASVGGDFTLPLKAAGDMTAVLDGHFGLREGPAQAVSLIGDQGTLRVRARKQGDGTIALEEASLGGKAFHLDGKARMNPRQQLSASLKLTLPDLKALSPALRGRAGLESDVTGSLTDLAVKAHLGGELGLAHAGVPIPEAPLDLNLELVHLPSRPEGTLQMSGTLDRSPVNLHMAFARKADGDMVATLDSLAWKDLQGKANVFLPAGRHIPQGDVELHVARLDGFSHLLGRPMSGHLQLDMHTLPGVQKGAAENVPHDRLILGRPMSGHLQLDMHTLPGVQKGAAENVPHDRLNLGLDGQFRMGPYAVNMIRMKGDIQHLQEDPVADVALQLSGLKANDIGGNLKMFVRGPQSALGVQVDGAFENVMKSPAHVSLSAQANIPDQEVRLTKLSADLKGDSVRLLSPTVLKYGRTLGIDHLNAELRPPHGPAGRISLNGGIKPDLNVEARLEHITAALAEPFIPSLHVAGEVGATARLKGSMTAPVGRVTLDGTGLRFISEQTEALPAGRLHVQADMDGKQALLRTEFRAGDPMAFLVAGKVPLSPAGAMDITAKGKVMLSAANAFLGANGMGVGGQLILDLGVRGPVKQPQVTGSIQMHKGSFDQYADGVHVHDIDVLVTARGDSFNIDHFTARAGQGSLGLTGMVGVLRPGMPLDLHFVMEKAQPIQSDMLTEMINSRLHIFGQATTRVDVEGDITVPEASITLPDSMPASVPQLEIITPEQAKAAPHAAPKMIVGLNINFMSPGRLFVRGHGLFAEMQGKLHIGGVSTAPVVTGGINLKRGNFNLAGINLNFTYGQVGFSGASAAHKLDPTIDFRADRNANGTLASLLVKGYASDPKIDFVSNPSRPRDEVLSILLFGTERSSLSSTQLASLGLAIVQIGGGSAFDPMGKVRGALGLDHLAIGGGGSVGNGAASVEAGKYVMKGVYVGAKEGLSGKGAQAQVKVDLTKRLQLNTTVGTGGQVTGFTTPENDPGSSIGLSYGIDY</sequence>
<dbReference type="Pfam" id="PF04357">
    <property type="entry name" value="TamB"/>
    <property type="match status" value="1"/>
</dbReference>
<comment type="caution">
    <text evidence="8">The sequence shown here is derived from an EMBL/GenBank/DDBJ whole genome shotgun (WGS) entry which is preliminary data.</text>
</comment>
<evidence type="ECO:0000256" key="3">
    <source>
        <dbReference type="ARBA" id="ARBA00022989"/>
    </source>
</evidence>
<accession>A0ABR5ZRZ2</accession>
<gene>
    <name evidence="8" type="ORF">CPA56_03650</name>
</gene>
<feature type="domain" description="Translocation and assembly module TamB C-terminal" evidence="7">
    <location>
        <begin position="1084"/>
        <end position="1440"/>
    </location>
</feature>
<evidence type="ECO:0000256" key="2">
    <source>
        <dbReference type="ARBA" id="ARBA00022692"/>
    </source>
</evidence>
<dbReference type="Proteomes" id="UP000765338">
    <property type="component" value="Unassembled WGS sequence"/>
</dbReference>
<dbReference type="PANTHER" id="PTHR36985:SF1">
    <property type="entry name" value="TRANSLOCATION AND ASSEMBLY MODULE SUBUNIT TAMB"/>
    <property type="match status" value="1"/>
</dbReference>
<evidence type="ECO:0000313" key="9">
    <source>
        <dbReference type="Proteomes" id="UP000765338"/>
    </source>
</evidence>
<feature type="transmembrane region" description="Helical" evidence="6">
    <location>
        <begin position="12"/>
        <end position="32"/>
    </location>
</feature>
<keyword evidence="4 6" id="KW-0472">Membrane</keyword>
<dbReference type="InterPro" id="IPR007452">
    <property type="entry name" value="TamB_C"/>
</dbReference>
<keyword evidence="9" id="KW-1185">Reference proteome</keyword>
<proteinExistence type="predicted"/>
<reference evidence="8 9" key="1">
    <citation type="submission" date="2017-10" db="EMBL/GenBank/DDBJ databases">
        <authorList>
            <person name="Jakob F."/>
        </authorList>
    </citation>
    <scope>NUCLEOTIDE SEQUENCE [LARGE SCALE GENOMIC DNA]</scope>
    <source>
        <strain evidence="8 9">TMW 2.1889</strain>
    </source>
</reference>
<name>A0ABR5ZRZ2_9PROT</name>